<dbReference type="EMBL" id="CAJVQA010036850">
    <property type="protein sequence ID" value="CAG8809092.1"/>
    <property type="molecule type" value="Genomic_DNA"/>
</dbReference>
<comment type="function">
    <text evidence="9">Polymerizes chitin, a structural polymer of the cell wall and septum, by transferring the sugar moiety of UDP-GlcNAc to the non-reducing end of the growing chitin polymer.</text>
</comment>
<keyword evidence="8 9" id="KW-0961">Cell wall biogenesis/degradation</keyword>
<dbReference type="Pfam" id="PF01644">
    <property type="entry name" value="Chitin_synth_1"/>
    <property type="match status" value="1"/>
</dbReference>
<evidence type="ECO:0000256" key="4">
    <source>
        <dbReference type="ARBA" id="ARBA00022676"/>
    </source>
</evidence>
<evidence type="ECO:0000256" key="8">
    <source>
        <dbReference type="ARBA" id="ARBA00023316"/>
    </source>
</evidence>
<keyword evidence="5 9" id="KW-0808">Transferase</keyword>
<dbReference type="GO" id="GO:0030428">
    <property type="term" value="C:cell septum"/>
    <property type="evidence" value="ECO:0007669"/>
    <property type="project" value="TreeGrafter"/>
</dbReference>
<keyword evidence="3 9" id="KW-1003">Cell membrane</keyword>
<evidence type="ECO:0000256" key="3">
    <source>
        <dbReference type="ARBA" id="ARBA00022475"/>
    </source>
</evidence>
<evidence type="ECO:0000256" key="6">
    <source>
        <dbReference type="ARBA" id="ARBA00022692"/>
    </source>
</evidence>
<evidence type="ECO:0000256" key="1">
    <source>
        <dbReference type="ARBA" id="ARBA00004651"/>
    </source>
</evidence>
<dbReference type="Proteomes" id="UP000789759">
    <property type="component" value="Unassembled WGS sequence"/>
</dbReference>
<dbReference type="AlphaFoldDB" id="A0A9N9PBL8"/>
<evidence type="ECO:0000256" key="7">
    <source>
        <dbReference type="ARBA" id="ARBA00023136"/>
    </source>
</evidence>
<keyword evidence="7" id="KW-0472">Membrane</keyword>
<protein>
    <recommendedName>
        <fullName evidence="2 9">Chitin synthase</fullName>
        <ecNumber evidence="2 9">2.4.1.16</ecNumber>
    </recommendedName>
</protein>
<organism evidence="10 11">
    <name type="scientific">Cetraspora pellucida</name>
    <dbReference type="NCBI Taxonomy" id="1433469"/>
    <lineage>
        <taxon>Eukaryota</taxon>
        <taxon>Fungi</taxon>
        <taxon>Fungi incertae sedis</taxon>
        <taxon>Mucoromycota</taxon>
        <taxon>Glomeromycotina</taxon>
        <taxon>Glomeromycetes</taxon>
        <taxon>Diversisporales</taxon>
        <taxon>Gigasporaceae</taxon>
        <taxon>Cetraspora</taxon>
    </lineage>
</organism>
<gene>
    <name evidence="10" type="ORF">CPELLU_LOCUS18447</name>
</gene>
<dbReference type="PANTHER" id="PTHR22914:SF9">
    <property type="entry name" value="CHITIN SYNTHASE 1"/>
    <property type="match status" value="1"/>
</dbReference>
<dbReference type="InterPro" id="IPR004835">
    <property type="entry name" value="Chitin_synth"/>
</dbReference>
<dbReference type="GO" id="GO:0071555">
    <property type="term" value="P:cell wall organization"/>
    <property type="evidence" value="ECO:0007669"/>
    <property type="project" value="UniProtKB-KW"/>
</dbReference>
<keyword evidence="11" id="KW-1185">Reference proteome</keyword>
<dbReference type="OrthoDB" id="2438692at2759"/>
<evidence type="ECO:0000256" key="9">
    <source>
        <dbReference type="RuleBase" id="RU366040"/>
    </source>
</evidence>
<dbReference type="PANTHER" id="PTHR22914">
    <property type="entry name" value="CHITIN SYNTHASE"/>
    <property type="match status" value="1"/>
</dbReference>
<evidence type="ECO:0000256" key="5">
    <source>
        <dbReference type="ARBA" id="ARBA00022679"/>
    </source>
</evidence>
<reference evidence="10" key="1">
    <citation type="submission" date="2021-06" db="EMBL/GenBank/DDBJ databases">
        <authorList>
            <person name="Kallberg Y."/>
            <person name="Tangrot J."/>
            <person name="Rosling A."/>
        </authorList>
    </citation>
    <scope>NUCLEOTIDE SEQUENCE</scope>
    <source>
        <strain evidence="10">FL966</strain>
    </source>
</reference>
<name>A0A9N9PBL8_9GLOM</name>
<proteinExistence type="inferred from homology"/>
<dbReference type="GO" id="GO:0005886">
    <property type="term" value="C:plasma membrane"/>
    <property type="evidence" value="ECO:0007669"/>
    <property type="project" value="UniProtKB-SubCell"/>
</dbReference>
<evidence type="ECO:0000256" key="2">
    <source>
        <dbReference type="ARBA" id="ARBA00012543"/>
    </source>
</evidence>
<sequence length="89" mass="10289">MANIINKPFESIFGYISYLPKNFSAYRYSALHDITNDIEDASNNNNILSKNDYLAKNNVLCFDLISKYNSSWVLRYENLSKAEVDIPEN</sequence>
<dbReference type="GO" id="GO:0004100">
    <property type="term" value="F:chitin synthase activity"/>
    <property type="evidence" value="ECO:0007669"/>
    <property type="project" value="UniProtKB-EC"/>
</dbReference>
<keyword evidence="6" id="KW-0812">Transmembrane</keyword>
<comment type="similarity">
    <text evidence="9">Belongs to the chitin synthase family.</text>
</comment>
<dbReference type="EC" id="2.4.1.16" evidence="2 9"/>
<evidence type="ECO:0000313" key="10">
    <source>
        <dbReference type="EMBL" id="CAG8809092.1"/>
    </source>
</evidence>
<comment type="subcellular location">
    <subcellularLocation>
        <location evidence="1 9">Cell membrane</location>
        <topology evidence="1 9">Multi-pass membrane protein</topology>
    </subcellularLocation>
</comment>
<keyword evidence="4 9" id="KW-0328">Glycosyltransferase</keyword>
<accession>A0A9N9PBL8</accession>
<comment type="catalytic activity">
    <reaction evidence="9">
        <text>[(1-&gt;4)-N-acetyl-beta-D-glucosaminyl](n) + UDP-N-acetyl-alpha-D-glucosamine = [(1-&gt;4)-N-acetyl-beta-D-glucosaminyl](n+1) + UDP + H(+)</text>
        <dbReference type="Rhea" id="RHEA:16637"/>
        <dbReference type="Rhea" id="RHEA-COMP:9593"/>
        <dbReference type="Rhea" id="RHEA-COMP:9595"/>
        <dbReference type="ChEBI" id="CHEBI:15378"/>
        <dbReference type="ChEBI" id="CHEBI:17029"/>
        <dbReference type="ChEBI" id="CHEBI:57705"/>
        <dbReference type="ChEBI" id="CHEBI:58223"/>
        <dbReference type="EC" id="2.4.1.16"/>
    </reaction>
</comment>
<comment type="caution">
    <text evidence="10">The sequence shown here is derived from an EMBL/GenBank/DDBJ whole genome shotgun (WGS) entry which is preliminary data.</text>
</comment>
<dbReference type="GO" id="GO:0006031">
    <property type="term" value="P:chitin biosynthetic process"/>
    <property type="evidence" value="ECO:0007669"/>
    <property type="project" value="TreeGrafter"/>
</dbReference>
<feature type="non-terminal residue" evidence="10">
    <location>
        <position position="89"/>
    </location>
</feature>
<evidence type="ECO:0000313" key="11">
    <source>
        <dbReference type="Proteomes" id="UP000789759"/>
    </source>
</evidence>